<dbReference type="SUPFAM" id="SSF53098">
    <property type="entry name" value="Ribonuclease H-like"/>
    <property type="match status" value="1"/>
</dbReference>
<feature type="non-terminal residue" evidence="2">
    <location>
        <position position="1"/>
    </location>
</feature>
<dbReference type="EMBL" id="BKCJ010002181">
    <property type="protein sequence ID" value="GEU46814.1"/>
    <property type="molecule type" value="Genomic_DNA"/>
</dbReference>
<dbReference type="GO" id="GO:0015074">
    <property type="term" value="P:DNA integration"/>
    <property type="evidence" value="ECO:0007669"/>
    <property type="project" value="InterPro"/>
</dbReference>
<comment type="caution">
    <text evidence="2">The sequence shown here is derived from an EMBL/GenBank/DDBJ whole genome shotgun (WGS) entry which is preliminary data.</text>
</comment>
<protein>
    <submittedName>
        <fullName evidence="2">Putative zinc finger, CCHC-type</fullName>
    </submittedName>
</protein>
<feature type="domain" description="Integrase catalytic" evidence="1">
    <location>
        <begin position="1"/>
        <end position="113"/>
    </location>
</feature>
<accession>A0A6L2KFZ1</accession>
<dbReference type="InterPro" id="IPR012337">
    <property type="entry name" value="RNaseH-like_sf"/>
</dbReference>
<sequence>VENQLNRKIKIVRSDRGGEYYGKHSDLGKSPRPFSLYFQENGIVNQFTMPCTPQQNGVAERRNRTLNGYSAKSDERIIDLNEKLMNAPNQELSIPLYKENTTIVPSDEVVDIPVVDAPLHDENLNPPIIQQPLRRSERTKRLVVHDDFITYLNKDDYDLSKVKDPISYKDAINSNQSTQWLEAMNDELKSMKIIDVWELIELPNGIKLCPKNKLEQEETRLKPYASVVGSLTYAQVCTRPAIAYNTGMLGRYQFNRGKEHWKATKKVLRYPQGTKNSMLTYQKIDNLEVVGYSDSDFAKCKDSSRSTSGYIFMLSGGPISWRSHKQELTTTYTIMAEYVACYHATSHAILLRNLISGLNVIVSISRP</sequence>
<evidence type="ECO:0000259" key="1">
    <source>
        <dbReference type="PROSITE" id="PS50994"/>
    </source>
</evidence>
<dbReference type="Gene3D" id="3.30.420.10">
    <property type="entry name" value="Ribonuclease H-like superfamily/Ribonuclease H"/>
    <property type="match status" value="1"/>
</dbReference>
<proteinExistence type="predicted"/>
<gene>
    <name evidence="2" type="ORF">Tci_018792</name>
</gene>
<dbReference type="PANTHER" id="PTHR11439:SF467">
    <property type="entry name" value="INTEGRASE CATALYTIC DOMAIN-CONTAINING PROTEIN"/>
    <property type="match status" value="1"/>
</dbReference>
<dbReference type="CDD" id="cd09272">
    <property type="entry name" value="RNase_HI_RT_Ty1"/>
    <property type="match status" value="1"/>
</dbReference>
<dbReference type="AlphaFoldDB" id="A0A6L2KFZ1"/>
<dbReference type="InterPro" id="IPR036397">
    <property type="entry name" value="RNaseH_sf"/>
</dbReference>
<evidence type="ECO:0000313" key="2">
    <source>
        <dbReference type="EMBL" id="GEU46814.1"/>
    </source>
</evidence>
<dbReference type="PROSITE" id="PS50994">
    <property type="entry name" value="INTEGRASE"/>
    <property type="match status" value="1"/>
</dbReference>
<name>A0A6L2KFZ1_TANCI</name>
<organism evidence="2">
    <name type="scientific">Tanacetum cinerariifolium</name>
    <name type="common">Dalmatian daisy</name>
    <name type="synonym">Chrysanthemum cinerariifolium</name>
    <dbReference type="NCBI Taxonomy" id="118510"/>
    <lineage>
        <taxon>Eukaryota</taxon>
        <taxon>Viridiplantae</taxon>
        <taxon>Streptophyta</taxon>
        <taxon>Embryophyta</taxon>
        <taxon>Tracheophyta</taxon>
        <taxon>Spermatophyta</taxon>
        <taxon>Magnoliopsida</taxon>
        <taxon>eudicotyledons</taxon>
        <taxon>Gunneridae</taxon>
        <taxon>Pentapetalae</taxon>
        <taxon>asterids</taxon>
        <taxon>campanulids</taxon>
        <taxon>Asterales</taxon>
        <taxon>Asteraceae</taxon>
        <taxon>Asteroideae</taxon>
        <taxon>Anthemideae</taxon>
        <taxon>Anthemidinae</taxon>
        <taxon>Tanacetum</taxon>
    </lineage>
</organism>
<dbReference type="InterPro" id="IPR001584">
    <property type="entry name" value="Integrase_cat-core"/>
</dbReference>
<dbReference type="GO" id="GO:0003676">
    <property type="term" value="F:nucleic acid binding"/>
    <property type="evidence" value="ECO:0007669"/>
    <property type="project" value="InterPro"/>
</dbReference>
<dbReference type="PANTHER" id="PTHR11439">
    <property type="entry name" value="GAG-POL-RELATED RETROTRANSPOSON"/>
    <property type="match status" value="1"/>
</dbReference>
<reference evidence="2" key="1">
    <citation type="journal article" date="2019" name="Sci. Rep.">
        <title>Draft genome of Tanacetum cinerariifolium, the natural source of mosquito coil.</title>
        <authorList>
            <person name="Yamashiro T."/>
            <person name="Shiraishi A."/>
            <person name="Satake H."/>
            <person name="Nakayama K."/>
        </authorList>
    </citation>
    <scope>NUCLEOTIDE SEQUENCE</scope>
</reference>